<dbReference type="Proteomes" id="UP000195880">
    <property type="component" value="Chromosome"/>
</dbReference>
<dbReference type="InterPro" id="IPR025326">
    <property type="entry name" value="DUF4232"/>
</dbReference>
<dbReference type="RefSeq" id="WP_087885326.1">
    <property type="nucleotide sequence ID" value="NZ_CP021748.1"/>
</dbReference>
<dbReference type="STRING" id="67267.GCA_000716675_06230"/>
<dbReference type="AlphaFoldDB" id="A0A1Z1WGA9"/>
<name>A0A1Z1WGA9_9ACTN</name>
<evidence type="ECO:0000256" key="2">
    <source>
        <dbReference type="SAM" id="SignalP"/>
    </source>
</evidence>
<feature type="signal peptide" evidence="2">
    <location>
        <begin position="1"/>
        <end position="29"/>
    </location>
</feature>
<accession>A0A1Z1WGA9</accession>
<dbReference type="eggNOG" id="ENOG5034B47">
    <property type="taxonomic scope" value="Bacteria"/>
</dbReference>
<gene>
    <name evidence="4" type="ORF">SMD44_04947</name>
</gene>
<sequence length="243" mass="23847">MSASARRSRTRLFAAATLAIAALTLTACGNDDASGTRDEGAANSSSTAKDSAEDSAGGSSEGKGKSESGEALGGADSGGGSGSEGSGSSGGGENTGGGTGSDPNDPANRTPCTADNTSVAAAPVSRPLNYMLITITNTGSTMCDLAGYPILKFDDAQSVPPVIEDSKPQAVTSLKPGAKGYAAAILSAGDGSGGEGRTAQGLQVGFQGSDKFADAALQAKGVHIDDKLRVTYWLSDSADALAS</sequence>
<dbReference type="OrthoDB" id="3854042at2"/>
<evidence type="ECO:0000313" key="4">
    <source>
        <dbReference type="EMBL" id="ARX85483.1"/>
    </source>
</evidence>
<feature type="chain" id="PRO_5038902282" description="DUF4232 domain-containing protein" evidence="2">
    <location>
        <begin position="30"/>
        <end position="243"/>
    </location>
</feature>
<dbReference type="PROSITE" id="PS51257">
    <property type="entry name" value="PROKAR_LIPOPROTEIN"/>
    <property type="match status" value="1"/>
</dbReference>
<keyword evidence="5" id="KW-1185">Reference proteome</keyword>
<reference evidence="4 5" key="1">
    <citation type="submission" date="2017-05" db="EMBL/GenBank/DDBJ databases">
        <title>Streptomyces alboflavus Genome sequencing and assembly.</title>
        <authorList>
            <person name="Wang Y."/>
            <person name="Du B."/>
            <person name="Ding Y."/>
            <person name="Liu H."/>
            <person name="Hou Q."/>
            <person name="Liu K."/>
            <person name="Wang C."/>
            <person name="Yao L."/>
        </authorList>
    </citation>
    <scope>NUCLEOTIDE SEQUENCE [LARGE SCALE GENOMIC DNA]</scope>
    <source>
        <strain evidence="4 5">MDJK44</strain>
    </source>
</reference>
<feature type="region of interest" description="Disordered" evidence="1">
    <location>
        <begin position="29"/>
        <end position="118"/>
    </location>
</feature>
<feature type="compositionally biased region" description="Gly residues" evidence="1">
    <location>
        <begin position="71"/>
        <end position="100"/>
    </location>
</feature>
<dbReference type="EMBL" id="CP021748">
    <property type="protein sequence ID" value="ARX85483.1"/>
    <property type="molecule type" value="Genomic_DNA"/>
</dbReference>
<evidence type="ECO:0000313" key="5">
    <source>
        <dbReference type="Proteomes" id="UP000195880"/>
    </source>
</evidence>
<evidence type="ECO:0000256" key="1">
    <source>
        <dbReference type="SAM" id="MobiDB-lite"/>
    </source>
</evidence>
<feature type="domain" description="DUF4232" evidence="3">
    <location>
        <begin position="112"/>
        <end position="233"/>
    </location>
</feature>
<keyword evidence="2" id="KW-0732">Signal</keyword>
<proteinExistence type="predicted"/>
<protein>
    <recommendedName>
        <fullName evidence="3">DUF4232 domain-containing protein</fullName>
    </recommendedName>
</protein>
<dbReference type="Pfam" id="PF14016">
    <property type="entry name" value="DUF4232"/>
    <property type="match status" value="1"/>
</dbReference>
<evidence type="ECO:0000259" key="3">
    <source>
        <dbReference type="Pfam" id="PF14016"/>
    </source>
</evidence>
<dbReference type="KEGG" id="salf:SMD44_04947"/>
<organism evidence="4 5">
    <name type="scientific">Streptomyces alboflavus</name>
    <dbReference type="NCBI Taxonomy" id="67267"/>
    <lineage>
        <taxon>Bacteria</taxon>
        <taxon>Bacillati</taxon>
        <taxon>Actinomycetota</taxon>
        <taxon>Actinomycetes</taxon>
        <taxon>Kitasatosporales</taxon>
        <taxon>Streptomycetaceae</taxon>
        <taxon>Streptomyces</taxon>
    </lineage>
</organism>